<gene>
    <name evidence="3" type="ORF">GGX14DRAFT_666047</name>
</gene>
<dbReference type="InterPro" id="IPR007306">
    <property type="entry name" value="Rit1"/>
</dbReference>
<feature type="domain" description="Rit1 DUSP-like" evidence="1">
    <location>
        <begin position="350"/>
        <end position="458"/>
    </location>
</feature>
<dbReference type="GO" id="GO:0043399">
    <property type="term" value="F:tRNA adenosine(64)-2'-O-ribosylphosphate transferase activity"/>
    <property type="evidence" value="ECO:0007669"/>
    <property type="project" value="InterPro"/>
</dbReference>
<name>A0AAD6V3K0_9AGAR</name>
<dbReference type="AlphaFoldDB" id="A0AAD6V3K0"/>
<keyword evidence="3" id="KW-0808">Transferase</keyword>
<dbReference type="PANTHER" id="PTHR31811:SF0">
    <property type="entry name" value="TRNA A64-2'-O-RIBOSYLPHOSPHATE TRANSFERASE"/>
    <property type="match status" value="1"/>
</dbReference>
<dbReference type="Proteomes" id="UP001219525">
    <property type="component" value="Unassembled WGS sequence"/>
</dbReference>
<accession>A0AAD6V3K0</accession>
<dbReference type="GO" id="GO:0019988">
    <property type="term" value="P:charged-tRNA amino acid modification"/>
    <property type="evidence" value="ECO:0007669"/>
    <property type="project" value="InterPro"/>
</dbReference>
<keyword evidence="4" id="KW-1185">Reference proteome</keyword>
<dbReference type="Pfam" id="PF17184">
    <property type="entry name" value="Rit1_C"/>
    <property type="match status" value="1"/>
</dbReference>
<feature type="non-terminal residue" evidence="3">
    <location>
        <position position="1"/>
    </location>
</feature>
<dbReference type="Pfam" id="PF04179">
    <property type="entry name" value="Init_tRNA_PT"/>
    <property type="match status" value="1"/>
</dbReference>
<evidence type="ECO:0000313" key="4">
    <source>
        <dbReference type="Proteomes" id="UP001219525"/>
    </source>
</evidence>
<protein>
    <submittedName>
        <fullName evidence="3">Initiator tRNA phosphoribosyl transferase</fullName>
    </submittedName>
</protein>
<dbReference type="PIRSF" id="PIRSF007747">
    <property type="entry name" value="Ribosyl_Ptfrase"/>
    <property type="match status" value="1"/>
</dbReference>
<dbReference type="EMBL" id="JARJCW010000072">
    <property type="protein sequence ID" value="KAJ7198566.1"/>
    <property type="molecule type" value="Genomic_DNA"/>
</dbReference>
<evidence type="ECO:0000259" key="1">
    <source>
        <dbReference type="Pfam" id="PF04179"/>
    </source>
</evidence>
<reference evidence="3" key="1">
    <citation type="submission" date="2023-03" db="EMBL/GenBank/DDBJ databases">
        <title>Massive genome expansion in bonnet fungi (Mycena s.s.) driven by repeated elements and novel gene families across ecological guilds.</title>
        <authorList>
            <consortium name="Lawrence Berkeley National Laboratory"/>
            <person name="Harder C.B."/>
            <person name="Miyauchi S."/>
            <person name="Viragh M."/>
            <person name="Kuo A."/>
            <person name="Thoen E."/>
            <person name="Andreopoulos B."/>
            <person name="Lu D."/>
            <person name="Skrede I."/>
            <person name="Drula E."/>
            <person name="Henrissat B."/>
            <person name="Morin E."/>
            <person name="Kohler A."/>
            <person name="Barry K."/>
            <person name="LaButti K."/>
            <person name="Morin E."/>
            <person name="Salamov A."/>
            <person name="Lipzen A."/>
            <person name="Mereny Z."/>
            <person name="Hegedus B."/>
            <person name="Baldrian P."/>
            <person name="Stursova M."/>
            <person name="Weitz H."/>
            <person name="Taylor A."/>
            <person name="Grigoriev I.V."/>
            <person name="Nagy L.G."/>
            <person name="Martin F."/>
            <person name="Kauserud H."/>
        </authorList>
    </citation>
    <scope>NUCLEOTIDE SEQUENCE</scope>
    <source>
        <strain evidence="3">9144</strain>
    </source>
</reference>
<evidence type="ECO:0000313" key="3">
    <source>
        <dbReference type="EMBL" id="KAJ7198566.1"/>
    </source>
</evidence>
<dbReference type="GO" id="GO:0005737">
    <property type="term" value="C:cytoplasm"/>
    <property type="evidence" value="ECO:0007669"/>
    <property type="project" value="TreeGrafter"/>
</dbReference>
<dbReference type="InterPro" id="IPR033421">
    <property type="entry name" value="Rit1_DUSP-like"/>
</dbReference>
<dbReference type="PANTHER" id="PTHR31811">
    <property type="entry name" value="TRNA A64-2'-O-RIBOSYLPHOSPHATE TRANSFERASE"/>
    <property type="match status" value="1"/>
</dbReference>
<feature type="domain" description="Rit1 N-terminal" evidence="2">
    <location>
        <begin position="15"/>
        <end position="278"/>
    </location>
</feature>
<evidence type="ECO:0000259" key="2">
    <source>
        <dbReference type="Pfam" id="PF17184"/>
    </source>
</evidence>
<sequence length="468" mass="50168">MYDLVREQADALAILRKESLDIYSRLHSIAQDVAFVNDVHDAYPGIPILPNLRCGAWYTDPAIRQAADVPAYFKSTDGHYGSWRFSLRRPNLHLLPLAAAHDGKGIVLVDSTRAGKRLPDALSKTVPIWCAVVNRAVLLRRGNSGSDWDTALHTPPGAVSAQEAAQIAARLEGWSAALAASSYALADLPRPLRPLWVTPAGGRPVPPAACIPVICVSASGQVPEDTARRAQGFAYVQGAGDDHELWGMGLTPELFWRHRVDLLAAVRADLPILVARLVAEEAHTHLCPASGTAAAAIARGPTPVTRVYGRVLVCAAADLVTWAPLTAHVVVVAAGTAAHLLAAPLGTPILRIDAWAGKKGQMQLLHDILPRATAFVAVQLGLGHPVCVTCDTGTDLSVGIALAMLQMFFDESGSLIVDSAQRDIANKQSIRTRLEWIIASRPEANPSRSTLKRVNEFLLSDRAFRAPL</sequence>
<dbReference type="InterPro" id="IPR033449">
    <property type="entry name" value="Rit1_N"/>
</dbReference>
<feature type="non-terminal residue" evidence="3">
    <location>
        <position position="468"/>
    </location>
</feature>
<comment type="caution">
    <text evidence="3">The sequence shown here is derived from an EMBL/GenBank/DDBJ whole genome shotgun (WGS) entry which is preliminary data.</text>
</comment>
<proteinExistence type="predicted"/>
<organism evidence="3 4">
    <name type="scientific">Mycena pura</name>
    <dbReference type="NCBI Taxonomy" id="153505"/>
    <lineage>
        <taxon>Eukaryota</taxon>
        <taxon>Fungi</taxon>
        <taxon>Dikarya</taxon>
        <taxon>Basidiomycota</taxon>
        <taxon>Agaricomycotina</taxon>
        <taxon>Agaricomycetes</taxon>
        <taxon>Agaricomycetidae</taxon>
        <taxon>Agaricales</taxon>
        <taxon>Marasmiineae</taxon>
        <taxon>Mycenaceae</taxon>
        <taxon>Mycena</taxon>
    </lineage>
</organism>